<dbReference type="InterPro" id="IPR011333">
    <property type="entry name" value="SKP1/BTB/POZ_sf"/>
</dbReference>
<dbReference type="InParanoid" id="A0A165IWR5"/>
<name>A0A165IWR5_EXIGL</name>
<sequence>MSRLLLYAEGVCFEADRKLLARASPVFADLLRLPGGDAESSIVLAGDTVHDVKHFLASLAKASAALESNTTSELLGIARLAHKYECDSLATTSLRLLIDSIRTSIAPLAILSETLAIAARFGPADVAALSAAFLARRDIATTDPLQVLAACDHARVHAPALQGWALYSLVQRPWRTFRRPLLTPELRTRLLLGETALRELPDLSWSTIPHTACARAWANAWSESAVTRKVDKIRAWKAAEAFTLKRVAAGGTATICRRCTAASSKIIRLRIEWLQQNIWLLFDDHGVYFDADSAP</sequence>
<dbReference type="SMART" id="SM00225">
    <property type="entry name" value="BTB"/>
    <property type="match status" value="1"/>
</dbReference>
<protein>
    <recommendedName>
        <fullName evidence="1">BTB domain-containing protein</fullName>
    </recommendedName>
</protein>
<dbReference type="Proteomes" id="UP000077266">
    <property type="component" value="Unassembled WGS sequence"/>
</dbReference>
<reference evidence="2 3" key="1">
    <citation type="journal article" date="2016" name="Mol. Biol. Evol.">
        <title>Comparative Genomics of Early-Diverging Mushroom-Forming Fungi Provides Insights into the Origins of Lignocellulose Decay Capabilities.</title>
        <authorList>
            <person name="Nagy L.G."/>
            <person name="Riley R."/>
            <person name="Tritt A."/>
            <person name="Adam C."/>
            <person name="Daum C."/>
            <person name="Floudas D."/>
            <person name="Sun H."/>
            <person name="Yadav J.S."/>
            <person name="Pangilinan J."/>
            <person name="Larsson K.H."/>
            <person name="Matsuura K."/>
            <person name="Barry K."/>
            <person name="Labutti K."/>
            <person name="Kuo R."/>
            <person name="Ohm R.A."/>
            <person name="Bhattacharya S.S."/>
            <person name="Shirouzu T."/>
            <person name="Yoshinaga Y."/>
            <person name="Martin F.M."/>
            <person name="Grigoriev I.V."/>
            <person name="Hibbett D.S."/>
        </authorList>
    </citation>
    <scope>NUCLEOTIDE SEQUENCE [LARGE SCALE GENOMIC DNA]</scope>
    <source>
        <strain evidence="2 3">HHB12029</strain>
    </source>
</reference>
<gene>
    <name evidence="2" type="ORF">EXIGLDRAFT_737565</name>
</gene>
<accession>A0A165IWR5</accession>
<evidence type="ECO:0000313" key="2">
    <source>
        <dbReference type="EMBL" id="KZV93985.1"/>
    </source>
</evidence>
<evidence type="ECO:0000259" key="1">
    <source>
        <dbReference type="SMART" id="SM00225"/>
    </source>
</evidence>
<proteinExistence type="predicted"/>
<dbReference type="EMBL" id="KV425980">
    <property type="protein sequence ID" value="KZV93985.1"/>
    <property type="molecule type" value="Genomic_DNA"/>
</dbReference>
<feature type="domain" description="BTB" evidence="1">
    <location>
        <begin position="2"/>
        <end position="101"/>
    </location>
</feature>
<organism evidence="2 3">
    <name type="scientific">Exidia glandulosa HHB12029</name>
    <dbReference type="NCBI Taxonomy" id="1314781"/>
    <lineage>
        <taxon>Eukaryota</taxon>
        <taxon>Fungi</taxon>
        <taxon>Dikarya</taxon>
        <taxon>Basidiomycota</taxon>
        <taxon>Agaricomycotina</taxon>
        <taxon>Agaricomycetes</taxon>
        <taxon>Auriculariales</taxon>
        <taxon>Exidiaceae</taxon>
        <taxon>Exidia</taxon>
    </lineage>
</organism>
<evidence type="ECO:0000313" key="3">
    <source>
        <dbReference type="Proteomes" id="UP000077266"/>
    </source>
</evidence>
<keyword evidence="3" id="KW-1185">Reference proteome</keyword>
<dbReference type="InterPro" id="IPR000210">
    <property type="entry name" value="BTB/POZ_dom"/>
</dbReference>
<dbReference type="AlphaFoldDB" id="A0A165IWR5"/>
<dbReference type="Gene3D" id="3.30.710.10">
    <property type="entry name" value="Potassium Channel Kv1.1, Chain A"/>
    <property type="match status" value="1"/>
</dbReference>